<protein>
    <recommendedName>
        <fullName evidence="2">Zn(2)-C6 fungal-type domain-containing protein</fullName>
    </recommendedName>
</protein>
<evidence type="ECO:0000313" key="3">
    <source>
        <dbReference type="EMBL" id="KAF2798109.1"/>
    </source>
</evidence>
<evidence type="ECO:0000313" key="4">
    <source>
        <dbReference type="Proteomes" id="UP000799757"/>
    </source>
</evidence>
<dbReference type="Pfam" id="PF00172">
    <property type="entry name" value="Zn_clus"/>
    <property type="match status" value="1"/>
</dbReference>
<dbReference type="SUPFAM" id="SSF57701">
    <property type="entry name" value="Zn2/Cys6 DNA-binding domain"/>
    <property type="match status" value="1"/>
</dbReference>
<dbReference type="PANTHER" id="PTHR38111:SF11">
    <property type="entry name" value="TRANSCRIPTION FACTOR DOMAIN-CONTAINING PROTEIN-RELATED"/>
    <property type="match status" value="1"/>
</dbReference>
<dbReference type="InterPro" id="IPR001138">
    <property type="entry name" value="Zn2Cys6_DnaBD"/>
</dbReference>
<dbReference type="SMART" id="SM00066">
    <property type="entry name" value="GAL4"/>
    <property type="match status" value="1"/>
</dbReference>
<dbReference type="EMBL" id="MU001791">
    <property type="protein sequence ID" value="KAF2798109.1"/>
    <property type="molecule type" value="Genomic_DNA"/>
</dbReference>
<dbReference type="InterPro" id="IPR053178">
    <property type="entry name" value="Osmoadaptation_assoc"/>
</dbReference>
<keyword evidence="4" id="KW-1185">Reference proteome</keyword>
<dbReference type="Gene3D" id="4.10.240.10">
    <property type="entry name" value="Zn(2)-C6 fungal-type DNA-binding domain"/>
    <property type="match status" value="1"/>
</dbReference>
<gene>
    <name evidence="3" type="ORF">K505DRAFT_371984</name>
</gene>
<dbReference type="GO" id="GO:0008270">
    <property type="term" value="F:zinc ion binding"/>
    <property type="evidence" value="ECO:0007669"/>
    <property type="project" value="InterPro"/>
</dbReference>
<dbReference type="Proteomes" id="UP000799757">
    <property type="component" value="Unassembled WGS sequence"/>
</dbReference>
<dbReference type="PROSITE" id="PS50048">
    <property type="entry name" value="ZN2_CY6_FUNGAL_2"/>
    <property type="match status" value="1"/>
</dbReference>
<reference evidence="3" key="1">
    <citation type="journal article" date="2020" name="Stud. Mycol.">
        <title>101 Dothideomycetes genomes: a test case for predicting lifestyles and emergence of pathogens.</title>
        <authorList>
            <person name="Haridas S."/>
            <person name="Albert R."/>
            <person name="Binder M."/>
            <person name="Bloem J."/>
            <person name="Labutti K."/>
            <person name="Salamov A."/>
            <person name="Andreopoulos B."/>
            <person name="Baker S."/>
            <person name="Barry K."/>
            <person name="Bills G."/>
            <person name="Bluhm B."/>
            <person name="Cannon C."/>
            <person name="Castanera R."/>
            <person name="Culley D."/>
            <person name="Daum C."/>
            <person name="Ezra D."/>
            <person name="Gonzalez J."/>
            <person name="Henrissat B."/>
            <person name="Kuo A."/>
            <person name="Liang C."/>
            <person name="Lipzen A."/>
            <person name="Lutzoni F."/>
            <person name="Magnuson J."/>
            <person name="Mondo S."/>
            <person name="Nolan M."/>
            <person name="Ohm R."/>
            <person name="Pangilinan J."/>
            <person name="Park H.-J."/>
            <person name="Ramirez L."/>
            <person name="Alfaro M."/>
            <person name="Sun H."/>
            <person name="Tritt A."/>
            <person name="Yoshinaga Y."/>
            <person name="Zwiers L.-H."/>
            <person name="Turgeon B."/>
            <person name="Goodwin S."/>
            <person name="Spatafora J."/>
            <person name="Crous P."/>
            <person name="Grigoriev I."/>
        </authorList>
    </citation>
    <scope>NUCLEOTIDE SEQUENCE</scope>
    <source>
        <strain evidence="3">CBS 109.77</strain>
    </source>
</reference>
<dbReference type="GO" id="GO:0000981">
    <property type="term" value="F:DNA-binding transcription factor activity, RNA polymerase II-specific"/>
    <property type="evidence" value="ECO:0007669"/>
    <property type="project" value="InterPro"/>
</dbReference>
<evidence type="ECO:0000256" key="1">
    <source>
        <dbReference type="ARBA" id="ARBA00023242"/>
    </source>
</evidence>
<evidence type="ECO:0000259" key="2">
    <source>
        <dbReference type="PROSITE" id="PS50048"/>
    </source>
</evidence>
<organism evidence="3 4">
    <name type="scientific">Melanomma pulvis-pyrius CBS 109.77</name>
    <dbReference type="NCBI Taxonomy" id="1314802"/>
    <lineage>
        <taxon>Eukaryota</taxon>
        <taxon>Fungi</taxon>
        <taxon>Dikarya</taxon>
        <taxon>Ascomycota</taxon>
        <taxon>Pezizomycotina</taxon>
        <taxon>Dothideomycetes</taxon>
        <taxon>Pleosporomycetidae</taxon>
        <taxon>Pleosporales</taxon>
        <taxon>Melanommataceae</taxon>
        <taxon>Melanomma</taxon>
    </lineage>
</organism>
<name>A0A6A6XP32_9PLEO</name>
<proteinExistence type="predicted"/>
<accession>A0A6A6XP32</accession>
<dbReference type="InterPro" id="IPR036864">
    <property type="entry name" value="Zn2-C6_fun-type_DNA-bd_sf"/>
</dbReference>
<dbReference type="CDD" id="cd00067">
    <property type="entry name" value="GAL4"/>
    <property type="match status" value="1"/>
</dbReference>
<dbReference type="AlphaFoldDB" id="A0A6A6XP32"/>
<dbReference type="PROSITE" id="PS00463">
    <property type="entry name" value="ZN2_CY6_FUNGAL_1"/>
    <property type="match status" value="1"/>
</dbReference>
<sequence length="528" mass="59709">MVGVPGRSKGCSTCRRRKKKCDLKQPTCDVCAKGKLLCGGYQREMIVVQVEGGKGVYKPQAIEIKRQAPLRMPSIADMRTRDLNRAALETKCFTTFWDLYIPKDKDIGKWGLDANRTNALARLPAYTSRNVSSSDKLRCALLALSISKIGRANQDRAMIERGMELYGKSLSQVTSQLRRQAGFDSMEMLVTCRLLALYEQLNDTTTSAQNWHGHVNGLLHIVKLLPPEVYSVRPKHDMFLEARYDGAVAALVNRKSTFLSSPEWMIKPFKGLRKNVVDTITDILLQLSEVLEEFDTMSLAVLTPETNERAKKFKTKCWKLDERLQTWYCDFITRTSSALRPQDLQRVVDGIRAPPPEELPDMLAEYGLVPLFDMVQYWTACSILYSSILVFYRMFPSTNRETVKLLSSPRMDIKTTTLCIARSIKHFLRPDLGLAAAVSVTLPISCLSQTLYYQNLAYSNQHECPKFIEIQNTLEEIGTTAGGFWISSFVDDMFKLVLNLVAKPRAGNTDNLDARCQAVDKYDTEASK</sequence>
<dbReference type="OrthoDB" id="3525185at2759"/>
<keyword evidence="1" id="KW-0539">Nucleus</keyword>
<feature type="domain" description="Zn(2)-C6 fungal-type" evidence="2">
    <location>
        <begin position="10"/>
        <end position="38"/>
    </location>
</feature>
<dbReference type="PANTHER" id="PTHR38111">
    <property type="entry name" value="ZN(2)-C6 FUNGAL-TYPE DOMAIN-CONTAINING PROTEIN-RELATED"/>
    <property type="match status" value="1"/>
</dbReference>